<gene>
    <name evidence="3" type="ORF">NAEGRDRAFT_75704</name>
</gene>
<evidence type="ECO:0000313" key="4">
    <source>
        <dbReference type="Proteomes" id="UP000006671"/>
    </source>
</evidence>
<keyword evidence="4" id="KW-1185">Reference proteome</keyword>
<dbReference type="KEGG" id="ngr:NAEGRDRAFT_75704"/>
<evidence type="ECO:0000256" key="2">
    <source>
        <dbReference type="SAM" id="Phobius"/>
    </source>
</evidence>
<feature type="compositionally biased region" description="Low complexity" evidence="1">
    <location>
        <begin position="86"/>
        <end position="102"/>
    </location>
</feature>
<keyword evidence="2" id="KW-0472">Membrane</keyword>
<keyword evidence="2" id="KW-0812">Transmembrane</keyword>
<evidence type="ECO:0000256" key="1">
    <source>
        <dbReference type="SAM" id="MobiDB-lite"/>
    </source>
</evidence>
<sequence>MINTSDIATQNYFNDHSMSLKIQSISNSNFILLSFMMSMYLLTVGYYLILLTEWFIHKLVAKRHSLYNNNNCVDDNSPTMIKNQQDDSNNNNSVIYTTTTNNESSQQQLINSECTLSETPENTNSNNNQHENDESLASYIHPDLSPSSVTSTSESIFTSKPATETVQAESLLTIFKELVQRVIDIEKEWTRIISSQLENSKLVYYHDSSDSSLCCSNSSSSSSDDYCYESGRTTFQNVRMRRTAKSPTMKRMNSFQFPRGINFAL</sequence>
<dbReference type="EMBL" id="GG738928">
    <property type="protein sequence ID" value="EFC36568.1"/>
    <property type="molecule type" value="Genomic_DNA"/>
</dbReference>
<organism evidence="4">
    <name type="scientific">Naegleria gruberi</name>
    <name type="common">Amoeba</name>
    <dbReference type="NCBI Taxonomy" id="5762"/>
    <lineage>
        <taxon>Eukaryota</taxon>
        <taxon>Discoba</taxon>
        <taxon>Heterolobosea</taxon>
        <taxon>Tetramitia</taxon>
        <taxon>Eutetramitia</taxon>
        <taxon>Vahlkampfiidae</taxon>
        <taxon>Naegleria</taxon>
    </lineage>
</organism>
<dbReference type="InParanoid" id="D2W2T3"/>
<protein>
    <submittedName>
        <fullName evidence="3">Predicted protein</fullName>
    </submittedName>
</protein>
<accession>D2W2T3</accession>
<feature type="transmembrane region" description="Helical" evidence="2">
    <location>
        <begin position="30"/>
        <end position="56"/>
    </location>
</feature>
<dbReference type="GeneID" id="8859919"/>
<keyword evidence="2" id="KW-1133">Transmembrane helix</keyword>
<evidence type="ECO:0000313" key="3">
    <source>
        <dbReference type="EMBL" id="EFC36568.1"/>
    </source>
</evidence>
<reference evidence="3 4" key="1">
    <citation type="journal article" date="2010" name="Cell">
        <title>The genome of Naegleria gruberi illuminates early eukaryotic versatility.</title>
        <authorList>
            <person name="Fritz-Laylin L.K."/>
            <person name="Prochnik S.E."/>
            <person name="Ginger M.L."/>
            <person name="Dacks J.B."/>
            <person name="Carpenter M.L."/>
            <person name="Field M.C."/>
            <person name="Kuo A."/>
            <person name="Paredez A."/>
            <person name="Chapman J."/>
            <person name="Pham J."/>
            <person name="Shu S."/>
            <person name="Neupane R."/>
            <person name="Cipriano M."/>
            <person name="Mancuso J."/>
            <person name="Tu H."/>
            <person name="Salamov A."/>
            <person name="Lindquist E."/>
            <person name="Shapiro H."/>
            <person name="Lucas S."/>
            <person name="Grigoriev I.V."/>
            <person name="Cande W.Z."/>
            <person name="Fulton C."/>
            <person name="Rokhsar D.S."/>
            <person name="Dawson S.C."/>
        </authorList>
    </citation>
    <scope>NUCLEOTIDE SEQUENCE [LARGE SCALE GENOMIC DNA]</scope>
    <source>
        <strain evidence="3 4">NEG-M</strain>
    </source>
</reference>
<feature type="region of interest" description="Disordered" evidence="1">
    <location>
        <begin position="78"/>
        <end position="109"/>
    </location>
</feature>
<dbReference type="AlphaFoldDB" id="D2W2T3"/>
<proteinExistence type="predicted"/>
<dbReference type="VEuPathDB" id="AmoebaDB:NAEGRDRAFT_75704"/>
<feature type="region of interest" description="Disordered" evidence="1">
    <location>
        <begin position="139"/>
        <end position="162"/>
    </location>
</feature>
<dbReference type="RefSeq" id="XP_002669312.1">
    <property type="nucleotide sequence ID" value="XM_002669266.1"/>
</dbReference>
<dbReference type="Proteomes" id="UP000006671">
    <property type="component" value="Unassembled WGS sequence"/>
</dbReference>
<feature type="compositionally biased region" description="Low complexity" evidence="1">
    <location>
        <begin position="145"/>
        <end position="159"/>
    </location>
</feature>
<name>D2W2T3_NAEGR</name>